<protein>
    <recommendedName>
        <fullName evidence="3">Phage tail protein</fullName>
    </recommendedName>
</protein>
<proteinExistence type="predicted"/>
<comment type="caution">
    <text evidence="1">The sequence shown here is derived from an EMBL/GenBank/DDBJ whole genome shotgun (WGS) entry which is preliminary data.</text>
</comment>
<dbReference type="OrthoDB" id="2041935at2"/>
<accession>A0A398BDL5</accession>
<evidence type="ECO:0000313" key="2">
    <source>
        <dbReference type="Proteomes" id="UP000265816"/>
    </source>
</evidence>
<dbReference type="AlphaFoldDB" id="A0A398BDL5"/>
<evidence type="ECO:0000313" key="1">
    <source>
        <dbReference type="EMBL" id="RID85673.1"/>
    </source>
</evidence>
<sequence length="196" mass="20759">MAIEQVKTIGYNASVPDHLLLDAGAIYKNVTYAEATGIFSGEALGATQGGNEFSYSQEIRPIPIDGVKGRVKGLQVVDSEEAVLTVNLLEQTAANLKLAIAGSTLTSDTNYDVITPKGKIEATDYLDNIAYVGRVSGSSKPVVIILENALSIEGLNLKPEDKKEAVLPIKFAAHIGPDEATTGVLPVKIYFPKATV</sequence>
<gene>
    <name evidence="1" type="ORF">D1970_08955</name>
</gene>
<dbReference type="Proteomes" id="UP000265816">
    <property type="component" value="Unassembled WGS sequence"/>
</dbReference>
<evidence type="ECO:0008006" key="3">
    <source>
        <dbReference type="Google" id="ProtNLM"/>
    </source>
</evidence>
<keyword evidence="2" id="KW-1185">Reference proteome</keyword>
<organism evidence="1 2">
    <name type="scientific">Mesobacillus zeae</name>
    <dbReference type="NCBI Taxonomy" id="1917180"/>
    <lineage>
        <taxon>Bacteria</taxon>
        <taxon>Bacillati</taxon>
        <taxon>Bacillota</taxon>
        <taxon>Bacilli</taxon>
        <taxon>Bacillales</taxon>
        <taxon>Bacillaceae</taxon>
        <taxon>Mesobacillus</taxon>
    </lineage>
</organism>
<reference evidence="1 2" key="1">
    <citation type="submission" date="2018-08" db="EMBL/GenBank/DDBJ databases">
        <title>Bacillus jemisoniae sp. nov., Bacillus chryseoplanitiae sp. nov., Bacillus resnikiae sp. nov., and Bacillus frankliniae sp. nov., isolated from Viking spacecraft and associated surfaces.</title>
        <authorList>
            <person name="Seuylemezian A."/>
            <person name="Vaishampayan P."/>
        </authorList>
    </citation>
    <scope>NUCLEOTIDE SEQUENCE [LARGE SCALE GENOMIC DNA]</scope>
    <source>
        <strain evidence="1 2">JJ-247</strain>
    </source>
</reference>
<dbReference type="RefSeq" id="WP_119112526.1">
    <property type="nucleotide sequence ID" value="NZ_CBCSEO010000002.1"/>
</dbReference>
<name>A0A398BDL5_9BACI</name>
<dbReference type="EMBL" id="QWVT01000015">
    <property type="protein sequence ID" value="RID85673.1"/>
    <property type="molecule type" value="Genomic_DNA"/>
</dbReference>